<dbReference type="EMBL" id="JWIN03000001">
    <property type="protein sequence ID" value="KAB1284111.1"/>
    <property type="molecule type" value="Genomic_DNA"/>
</dbReference>
<feature type="region of interest" description="Disordered" evidence="1">
    <location>
        <begin position="1"/>
        <end position="41"/>
    </location>
</feature>
<gene>
    <name evidence="2" type="ORF">Cadr_000000230</name>
</gene>
<comment type="caution">
    <text evidence="2">The sequence shown here is derived from an EMBL/GenBank/DDBJ whole genome shotgun (WGS) entry which is preliminary data.</text>
</comment>
<accession>A0A5N4EKT7</accession>
<evidence type="ECO:0000256" key="1">
    <source>
        <dbReference type="SAM" id="MobiDB-lite"/>
    </source>
</evidence>
<keyword evidence="3" id="KW-1185">Reference proteome</keyword>
<evidence type="ECO:0000313" key="3">
    <source>
        <dbReference type="Proteomes" id="UP000299084"/>
    </source>
</evidence>
<dbReference type="Proteomes" id="UP000299084">
    <property type="component" value="Unassembled WGS sequence"/>
</dbReference>
<feature type="compositionally biased region" description="Basic and acidic residues" evidence="1">
    <location>
        <begin position="1"/>
        <end position="38"/>
    </location>
</feature>
<evidence type="ECO:0000313" key="2">
    <source>
        <dbReference type="EMBL" id="KAB1284111.1"/>
    </source>
</evidence>
<proteinExistence type="predicted"/>
<name>A0A5N4EKT7_CAMDR</name>
<organism evidence="2 3">
    <name type="scientific">Camelus dromedarius</name>
    <name type="common">Dromedary</name>
    <name type="synonym">Arabian camel</name>
    <dbReference type="NCBI Taxonomy" id="9838"/>
    <lineage>
        <taxon>Eukaryota</taxon>
        <taxon>Metazoa</taxon>
        <taxon>Chordata</taxon>
        <taxon>Craniata</taxon>
        <taxon>Vertebrata</taxon>
        <taxon>Euteleostomi</taxon>
        <taxon>Mammalia</taxon>
        <taxon>Eutheria</taxon>
        <taxon>Laurasiatheria</taxon>
        <taxon>Artiodactyla</taxon>
        <taxon>Tylopoda</taxon>
        <taxon>Camelidae</taxon>
        <taxon>Camelus</taxon>
    </lineage>
</organism>
<protein>
    <submittedName>
        <fullName evidence="2">Uncharacterized protein</fullName>
    </submittedName>
</protein>
<dbReference type="AlphaFoldDB" id="A0A5N4EKT7"/>
<reference evidence="2 3" key="1">
    <citation type="journal article" date="2019" name="Mol. Ecol. Resour.">
        <title>Improving Illumina assemblies with Hi-C and long reads: an example with the North African dromedary.</title>
        <authorList>
            <person name="Elbers J.P."/>
            <person name="Rogers M.F."/>
            <person name="Perelman P.L."/>
            <person name="Proskuryakova A.A."/>
            <person name="Serdyukova N.A."/>
            <person name="Johnson W.E."/>
            <person name="Horin P."/>
            <person name="Corander J."/>
            <person name="Murphy D."/>
            <person name="Burger P.A."/>
        </authorList>
    </citation>
    <scope>NUCLEOTIDE SEQUENCE [LARGE SCALE GENOMIC DNA]</scope>
    <source>
        <strain evidence="2">Drom800</strain>
        <tissue evidence="2">Blood</tissue>
    </source>
</reference>
<sequence length="73" mass="8636">MLTASEEKETKKRQEKEERKREREKEEEINKSDEDKKCTVPGTNKRLKVLGSLNQVLLDEIQELDKATKKIYT</sequence>